<evidence type="ECO:0000313" key="3">
    <source>
        <dbReference type="Proteomes" id="UP000274922"/>
    </source>
</evidence>
<evidence type="ECO:0000313" key="2">
    <source>
        <dbReference type="EMBL" id="RKP03008.1"/>
    </source>
</evidence>
<accession>A0A4P9XC55</accession>
<feature type="region of interest" description="Disordered" evidence="1">
    <location>
        <begin position="100"/>
        <end position="134"/>
    </location>
</feature>
<feature type="compositionally biased region" description="Pro residues" evidence="1">
    <location>
        <begin position="828"/>
        <end position="837"/>
    </location>
</feature>
<name>A0A4P9XC55_9FUNG</name>
<organism evidence="2 3">
    <name type="scientific">Caulochytrium protostelioides</name>
    <dbReference type="NCBI Taxonomy" id="1555241"/>
    <lineage>
        <taxon>Eukaryota</taxon>
        <taxon>Fungi</taxon>
        <taxon>Fungi incertae sedis</taxon>
        <taxon>Chytridiomycota</taxon>
        <taxon>Chytridiomycota incertae sedis</taxon>
        <taxon>Chytridiomycetes</taxon>
        <taxon>Caulochytriales</taxon>
        <taxon>Caulochytriaceae</taxon>
        <taxon>Caulochytrium</taxon>
    </lineage>
</organism>
<dbReference type="AlphaFoldDB" id="A0A4P9XC55"/>
<feature type="region of interest" description="Disordered" evidence="1">
    <location>
        <begin position="1"/>
        <end position="72"/>
    </location>
</feature>
<keyword evidence="3" id="KW-1185">Reference proteome</keyword>
<feature type="compositionally biased region" description="Low complexity" evidence="1">
    <location>
        <begin position="1"/>
        <end position="17"/>
    </location>
</feature>
<feature type="region of interest" description="Disordered" evidence="1">
    <location>
        <begin position="749"/>
        <end position="837"/>
    </location>
</feature>
<evidence type="ECO:0000256" key="1">
    <source>
        <dbReference type="SAM" id="MobiDB-lite"/>
    </source>
</evidence>
<gene>
    <name evidence="2" type="ORF">CXG81DRAFT_17365</name>
</gene>
<feature type="region of interest" description="Disordered" evidence="1">
    <location>
        <begin position="708"/>
        <end position="737"/>
    </location>
</feature>
<dbReference type="Proteomes" id="UP000274922">
    <property type="component" value="Unassembled WGS sequence"/>
</dbReference>
<proteinExistence type="predicted"/>
<protein>
    <submittedName>
        <fullName evidence="2">Uncharacterized protein</fullName>
    </submittedName>
</protein>
<feature type="compositionally biased region" description="Low complexity" evidence="1">
    <location>
        <begin position="718"/>
        <end position="733"/>
    </location>
</feature>
<feature type="compositionally biased region" description="Low complexity" evidence="1">
    <location>
        <begin position="780"/>
        <end position="793"/>
    </location>
</feature>
<feature type="region of interest" description="Disordered" evidence="1">
    <location>
        <begin position="389"/>
        <end position="412"/>
    </location>
</feature>
<feature type="compositionally biased region" description="Low complexity" evidence="1">
    <location>
        <begin position="31"/>
        <end position="51"/>
    </location>
</feature>
<feature type="compositionally biased region" description="Low complexity" evidence="1">
    <location>
        <begin position="115"/>
        <end position="127"/>
    </location>
</feature>
<dbReference type="EMBL" id="ML014130">
    <property type="protein sequence ID" value="RKP03008.1"/>
    <property type="molecule type" value="Genomic_DNA"/>
</dbReference>
<dbReference type="OrthoDB" id="2124158at2759"/>
<feature type="compositionally biased region" description="Basic and acidic residues" evidence="1">
    <location>
        <begin position="764"/>
        <end position="779"/>
    </location>
</feature>
<feature type="compositionally biased region" description="Basic and acidic residues" evidence="1">
    <location>
        <begin position="62"/>
        <end position="72"/>
    </location>
</feature>
<reference evidence="3" key="1">
    <citation type="journal article" date="2018" name="Nat. Microbiol.">
        <title>Leveraging single-cell genomics to expand the fungal tree of life.</title>
        <authorList>
            <person name="Ahrendt S.R."/>
            <person name="Quandt C.A."/>
            <person name="Ciobanu D."/>
            <person name="Clum A."/>
            <person name="Salamov A."/>
            <person name="Andreopoulos B."/>
            <person name="Cheng J.F."/>
            <person name="Woyke T."/>
            <person name="Pelin A."/>
            <person name="Henrissat B."/>
            <person name="Reynolds N.K."/>
            <person name="Benny G.L."/>
            <person name="Smith M.E."/>
            <person name="James T.Y."/>
            <person name="Grigoriev I.V."/>
        </authorList>
    </citation>
    <scope>NUCLEOTIDE SEQUENCE [LARGE SCALE GENOMIC DNA]</scope>
    <source>
        <strain evidence="3">ATCC 52028</strain>
    </source>
</reference>
<sequence length="956" mass="101542">MSAAAAAGASRTSQSRRPATRQSRLDPRGVADAWYDDAAAAAAAAEAPEADLWGPTAGRWAEPADGRRPVCAAPDHDARLATAVRGETAILTSARVPSFGRRIAPPSRPGGRGADGAAASPAWTPASVPRPPTPQTWWRAVTAYDPTLGGAAVPVQIRLEPVATAVAAGDTAPFRLVVSRPDHDVWWSWEWVCQPFSFRSVLQHNGLAAPGCAEEQTLYTRFGDQLRVWLHALSLQSIPSTAARMAPQGVPSMRLELQKDPFDPVMRLVFWDIIDQYRQLPMIALDLTPTPAPQVQCDVATQYDHLETYFHAIQDYYLALHAKTLHIAPHVLMTQHVASQVLTTAPPIRIDATTAPLPELKGSITSQRLKTCTLDHCWVAASSTLSTTKAATQPATRRGGSGSGSSSSSSSAAAAPAWTPRRLIFTLVRYVGIAPAPALSASAASPPTAAVAYRLLITDPTDPLFSLVSEPIDRRRFHAMTAAVDIAPPAAAAAGLPRMRERGHRGHGEAPDDPAATRRRFLGFEPREGHGGVPAFLFREGLMHVDADPERYRLTLAGDGGADVGRFTLTLTYRMPHRDTTLWAVRVRHATDSERGVALVQRFQSVLSHVDAVHTELGALVDAMRRSRVPVLRQLLVSTPLPALQAPVPTALWPRARAGAMVCANRAVGAPAVWNSMIAANHAALPEAPVAAQGPRAQRSCRIPVFAAEPPAARPRDAAAAAASRRPFEAADAGDPAAVQRRHPLYAAYAASAPPATGRSARPRGCERWTESERPRARESPSASARESPIASESESESESDPADQHAHQHRRAHAPADGAASLLPTPALRPPTGLPRPGPGVDVVAAAGVFAASALGPRPSVPAPRHAFLQPGPSITRLWRRDQRASANRKIRPIGGVSPSRDGGMAAPAAASASTAARASLRALKHQLTATQDVGLHVLRDALRADAGGLLVYSL</sequence>